<comment type="cofactor">
    <cofactor evidence="16">
        <name>siroheme</name>
        <dbReference type="ChEBI" id="CHEBI:60052"/>
    </cofactor>
    <text evidence="16">Binds 1 siroheme per subunit.</text>
</comment>
<keyword evidence="9 15" id="KW-0274">FAD</keyword>
<evidence type="ECO:0000256" key="15">
    <source>
        <dbReference type="PIRNR" id="PIRNR037149"/>
    </source>
</evidence>
<dbReference type="PRINTS" id="PR00368">
    <property type="entry name" value="FADPNR"/>
</dbReference>
<evidence type="ECO:0000256" key="7">
    <source>
        <dbReference type="ARBA" id="ARBA00022714"/>
    </source>
</evidence>
<keyword evidence="13 15" id="KW-0534">Nitrate assimilation</keyword>
<reference evidence="22 23" key="1">
    <citation type="journal article" date="2012" name="J. Bacteriol.">
        <title>Complete Genome Sequence of Paenibacillus mucilaginosus 3016, a Bacterium Functional as Microbial Fertilizer.</title>
        <authorList>
            <person name="Ma M."/>
            <person name="Wang Z."/>
            <person name="Li L."/>
            <person name="Jiang X."/>
            <person name="Guan D."/>
            <person name="Cao F."/>
            <person name="Chen H."/>
            <person name="Wang X."/>
            <person name="Shen D."/>
            <person name="Du B."/>
            <person name="Li J."/>
        </authorList>
    </citation>
    <scope>NUCLEOTIDE SEQUENCE [LARGE SCALE GENOMIC DNA]</scope>
    <source>
        <strain evidence="22 23">3016</strain>
    </source>
</reference>
<dbReference type="InterPro" id="IPR006066">
    <property type="entry name" value="NO2/SO3_Rdtase_FeS/sirohaem_BS"/>
</dbReference>
<dbReference type="InterPro" id="IPR041575">
    <property type="entry name" value="Rubredoxin_C"/>
</dbReference>
<evidence type="ECO:0000256" key="9">
    <source>
        <dbReference type="ARBA" id="ARBA00022827"/>
    </source>
</evidence>
<dbReference type="PANTHER" id="PTHR43809:SF1">
    <property type="entry name" value="NITRITE REDUCTASE (NADH) LARGE SUBUNIT"/>
    <property type="match status" value="1"/>
</dbReference>
<dbReference type="Pfam" id="PF07992">
    <property type="entry name" value="Pyr_redox_2"/>
    <property type="match status" value="1"/>
</dbReference>
<name>H6NT03_9BACL</name>
<dbReference type="InterPro" id="IPR023753">
    <property type="entry name" value="FAD/NAD-binding_dom"/>
</dbReference>
<evidence type="ECO:0000256" key="4">
    <source>
        <dbReference type="ARBA" id="ARBA00022485"/>
    </source>
</evidence>
<evidence type="ECO:0000256" key="1">
    <source>
        <dbReference type="ARBA" id="ARBA00001974"/>
    </source>
</evidence>
<dbReference type="STRING" id="1116391.PM3016_577"/>
<evidence type="ECO:0000256" key="16">
    <source>
        <dbReference type="PIRSR" id="PIRSR037149-1"/>
    </source>
</evidence>
<evidence type="ECO:0000256" key="10">
    <source>
        <dbReference type="ARBA" id="ARBA00023002"/>
    </source>
</evidence>
<evidence type="ECO:0000259" key="17">
    <source>
        <dbReference type="Pfam" id="PF01077"/>
    </source>
</evidence>
<dbReference type="SUPFAM" id="SSF51905">
    <property type="entry name" value="FAD/NAD(P)-binding domain"/>
    <property type="match status" value="2"/>
</dbReference>
<dbReference type="InterPro" id="IPR036136">
    <property type="entry name" value="Nit/Sulf_reduc_fer-like_dom_sf"/>
</dbReference>
<dbReference type="CDD" id="cd19943">
    <property type="entry name" value="NirB_Fer2_BFD-like_1"/>
    <property type="match status" value="1"/>
</dbReference>
<dbReference type="InterPro" id="IPR041854">
    <property type="entry name" value="BFD-like_2Fe2S-bd_dom_sf"/>
</dbReference>
<protein>
    <submittedName>
        <fullName evidence="22">NasD</fullName>
    </submittedName>
</protein>
<evidence type="ECO:0000256" key="13">
    <source>
        <dbReference type="ARBA" id="ARBA00023063"/>
    </source>
</evidence>
<evidence type="ECO:0000259" key="21">
    <source>
        <dbReference type="Pfam" id="PF18267"/>
    </source>
</evidence>
<dbReference type="InterPro" id="IPR005117">
    <property type="entry name" value="NiRdtase/SiRdtase_haem-b_fer"/>
</dbReference>
<keyword evidence="6 15" id="KW-0285">Flavoprotein</keyword>
<dbReference type="Gene3D" id="3.30.390.30">
    <property type="match status" value="1"/>
</dbReference>
<dbReference type="Pfam" id="PF18267">
    <property type="entry name" value="Rubredoxin_C"/>
    <property type="match status" value="1"/>
</dbReference>
<feature type="domain" description="Nitrite/sulphite reductase 4Fe-4S" evidence="17">
    <location>
        <begin position="628"/>
        <end position="767"/>
    </location>
</feature>
<comment type="pathway">
    <text evidence="2">Nitrogen metabolism; nitrate reduction (assimilation).</text>
</comment>
<dbReference type="InterPro" id="IPR016156">
    <property type="entry name" value="FAD/NAD-linked_Rdtase_dimer_sf"/>
</dbReference>
<dbReference type="Pfam" id="PF01077">
    <property type="entry name" value="NIR_SIR"/>
    <property type="match status" value="1"/>
</dbReference>
<dbReference type="PRINTS" id="PR00397">
    <property type="entry name" value="SIROHAEM"/>
</dbReference>
<dbReference type="SUPFAM" id="SSF55124">
    <property type="entry name" value="Nitrite/Sulfite reductase N-terminal domain-like"/>
    <property type="match status" value="1"/>
</dbReference>
<dbReference type="PROSITE" id="PS00365">
    <property type="entry name" value="NIR_SIR"/>
    <property type="match status" value="1"/>
</dbReference>
<dbReference type="InterPro" id="IPR017121">
    <property type="entry name" value="Nitrite_Rdtase_lsu"/>
</dbReference>
<dbReference type="PIRSF" id="PIRSF037149">
    <property type="entry name" value="NirB"/>
    <property type="match status" value="1"/>
</dbReference>
<dbReference type="UniPathway" id="UPA00653"/>
<comment type="cofactor">
    <cofactor evidence="1 15">
        <name>FAD</name>
        <dbReference type="ChEBI" id="CHEBI:57692"/>
    </cofactor>
</comment>
<keyword evidence="7" id="KW-0001">2Fe-2S</keyword>
<dbReference type="Gene3D" id="1.10.10.1100">
    <property type="entry name" value="BFD-like [2Fe-2S]-binding domain"/>
    <property type="match status" value="1"/>
</dbReference>
<feature type="domain" description="FAD/NAD(P)-binding" evidence="20">
    <location>
        <begin position="4"/>
        <end position="280"/>
    </location>
</feature>
<dbReference type="FunFam" id="3.50.50.60:FF:000033">
    <property type="entry name" value="Nitrite reductase [NAD(P)H], large subunit"/>
    <property type="match status" value="1"/>
</dbReference>
<evidence type="ECO:0000259" key="19">
    <source>
        <dbReference type="Pfam" id="PF04324"/>
    </source>
</evidence>
<dbReference type="PANTHER" id="PTHR43809">
    <property type="entry name" value="NITRITE REDUCTASE (NADH) LARGE SUBUNIT"/>
    <property type="match status" value="1"/>
</dbReference>
<dbReference type="AlphaFoldDB" id="H6NT03"/>
<dbReference type="KEGG" id="pmq:PM3016_577"/>
<keyword evidence="11 16" id="KW-0408">Iron</keyword>
<dbReference type="Gene3D" id="3.30.413.10">
    <property type="entry name" value="Sulfite Reductase Hemoprotein, domain 1"/>
    <property type="match status" value="1"/>
</dbReference>
<dbReference type="GO" id="GO:0042128">
    <property type="term" value="P:nitrate assimilation"/>
    <property type="evidence" value="ECO:0007669"/>
    <property type="project" value="UniProtKB-UniRule"/>
</dbReference>
<dbReference type="RefSeq" id="WP_014368391.1">
    <property type="nucleotide sequence ID" value="NC_016935.1"/>
</dbReference>
<dbReference type="InterPro" id="IPR006067">
    <property type="entry name" value="NO2/SO3_Rdtase_4Fe4S_dom"/>
</dbReference>
<organism evidence="22 23">
    <name type="scientific">Paenibacillus mucilaginosus 3016</name>
    <dbReference type="NCBI Taxonomy" id="1116391"/>
    <lineage>
        <taxon>Bacteria</taxon>
        <taxon>Bacillati</taxon>
        <taxon>Bacillota</taxon>
        <taxon>Bacilli</taxon>
        <taxon>Bacillales</taxon>
        <taxon>Paenibacillaceae</taxon>
        <taxon>Paenibacillus</taxon>
    </lineage>
</organism>
<dbReference type="CDD" id="cd19944">
    <property type="entry name" value="NirB_Fer2_BFD-like_2"/>
    <property type="match status" value="1"/>
</dbReference>
<evidence type="ECO:0000256" key="14">
    <source>
        <dbReference type="ARBA" id="ARBA00034078"/>
    </source>
</evidence>
<dbReference type="InterPro" id="IPR036188">
    <property type="entry name" value="FAD/NAD-bd_sf"/>
</dbReference>
<dbReference type="GO" id="GO:0050661">
    <property type="term" value="F:NADP binding"/>
    <property type="evidence" value="ECO:0007669"/>
    <property type="project" value="UniProtKB-UniRule"/>
</dbReference>
<dbReference type="GO" id="GO:0050660">
    <property type="term" value="F:flavin adenine dinucleotide binding"/>
    <property type="evidence" value="ECO:0007669"/>
    <property type="project" value="UniProtKB-UniRule"/>
</dbReference>
<dbReference type="Gene3D" id="3.50.50.60">
    <property type="entry name" value="FAD/NAD(P)-binding domain"/>
    <property type="match status" value="2"/>
</dbReference>
<dbReference type="GO" id="GO:0098809">
    <property type="term" value="F:nitrite reductase activity"/>
    <property type="evidence" value="ECO:0007669"/>
    <property type="project" value="InterPro"/>
</dbReference>
<feature type="binding site" evidence="16">
    <location>
        <position position="643"/>
    </location>
    <ligand>
        <name>[4Fe-4S] cluster</name>
        <dbReference type="ChEBI" id="CHEBI:49883"/>
    </ligand>
</feature>
<dbReference type="Gene3D" id="3.90.480.10">
    <property type="entry name" value="Sulfite Reductase Hemoprotein,Domain 2"/>
    <property type="match status" value="1"/>
</dbReference>
<dbReference type="GO" id="GO:0020037">
    <property type="term" value="F:heme binding"/>
    <property type="evidence" value="ECO:0007669"/>
    <property type="project" value="InterPro"/>
</dbReference>
<dbReference type="SUPFAM" id="SSF56014">
    <property type="entry name" value="Nitrite and sulphite reductase 4Fe-4S domain-like"/>
    <property type="match status" value="1"/>
</dbReference>
<dbReference type="GO" id="GO:0046872">
    <property type="term" value="F:metal ion binding"/>
    <property type="evidence" value="ECO:0007669"/>
    <property type="project" value="UniProtKB-KW"/>
</dbReference>
<proteinExistence type="inferred from homology"/>
<evidence type="ECO:0000256" key="8">
    <source>
        <dbReference type="ARBA" id="ARBA00022723"/>
    </source>
</evidence>
<feature type="domain" description="BFD-like [2Fe-2S]-binding" evidence="19">
    <location>
        <begin position="419"/>
        <end position="468"/>
    </location>
</feature>
<dbReference type="Pfam" id="PF04324">
    <property type="entry name" value="Fer2_BFD"/>
    <property type="match status" value="2"/>
</dbReference>
<evidence type="ECO:0000256" key="3">
    <source>
        <dbReference type="ARBA" id="ARBA00010429"/>
    </source>
</evidence>
<dbReference type="InterPro" id="IPR052034">
    <property type="entry name" value="NasD-like"/>
</dbReference>
<dbReference type="InterPro" id="IPR012744">
    <property type="entry name" value="Nitri_red_NirB"/>
</dbReference>
<evidence type="ECO:0000256" key="11">
    <source>
        <dbReference type="ARBA" id="ARBA00023004"/>
    </source>
</evidence>
<feature type="binding site" description="axial binding residue" evidence="16">
    <location>
        <position position="681"/>
    </location>
    <ligand>
        <name>siroheme</name>
        <dbReference type="ChEBI" id="CHEBI:60052"/>
    </ligand>
    <ligandPart>
        <name>Fe</name>
        <dbReference type="ChEBI" id="CHEBI:18248"/>
    </ligandPart>
</feature>
<evidence type="ECO:0000259" key="20">
    <source>
        <dbReference type="Pfam" id="PF07992"/>
    </source>
</evidence>
<dbReference type="FunFam" id="1.10.10.1100:FF:000002">
    <property type="entry name" value="Nitrite reductase large subunit"/>
    <property type="match status" value="1"/>
</dbReference>
<feature type="binding site" evidence="16">
    <location>
        <position position="637"/>
    </location>
    <ligand>
        <name>[4Fe-4S] cluster</name>
        <dbReference type="ChEBI" id="CHEBI:49883"/>
    </ligand>
</feature>
<keyword evidence="4 16" id="KW-0004">4Fe-4S</keyword>
<accession>H6NT03</accession>
<dbReference type="HOGENOM" id="CLU_003291_0_0_9"/>
<evidence type="ECO:0000256" key="5">
    <source>
        <dbReference type="ARBA" id="ARBA00022617"/>
    </source>
</evidence>
<keyword evidence="10" id="KW-0560">Oxidoreductase</keyword>
<dbReference type="GO" id="GO:0051537">
    <property type="term" value="F:2 iron, 2 sulfur cluster binding"/>
    <property type="evidence" value="ECO:0007669"/>
    <property type="project" value="UniProtKB-KW"/>
</dbReference>
<evidence type="ECO:0000259" key="18">
    <source>
        <dbReference type="Pfam" id="PF03460"/>
    </source>
</evidence>
<feature type="domain" description="Nitrite/Sulfite reductase ferredoxin-like" evidence="18">
    <location>
        <begin position="558"/>
        <end position="620"/>
    </location>
</feature>
<evidence type="ECO:0000313" key="22">
    <source>
        <dbReference type="EMBL" id="AFC27544.1"/>
    </source>
</evidence>
<dbReference type="PRINTS" id="PR00411">
    <property type="entry name" value="PNDRDTASEI"/>
</dbReference>
<dbReference type="GO" id="GO:0051539">
    <property type="term" value="F:4 iron, 4 sulfur cluster binding"/>
    <property type="evidence" value="ECO:0007669"/>
    <property type="project" value="UniProtKB-KW"/>
</dbReference>
<sequence>MKRKLVLVGNGMAGVWCVEHMLKLAPQRFEVTIFGSEPHPNYNRILLSSVLAGDSSMKDIVLNDWDWYRDNGITLHAGHTVTKIDKAKRTVTSDKGVTVPYDELILATGSRAFILPVPGADKEGVIAFRDIKDCETMMESAKKYKKAVVIGGGLLGLEAARGLLNLNMEVSVVHIHDYVMERQLDQTASSMLRTELEAQGMKFLLQKHTEQILGRDRVTGVKFKDGSVVEADLVVMAVGIRPNVAIAKDHGIEVNRGIVVNDFLETNVPNIYAVGECAEHRGVAYGLVAPLYEQGDVLAKRLCGLEVSGYEGSVTSTKLKVSGVDVFSAGQYREAPGTRAIKVVDEFDGIYKKVLIRDGKVVGAVMFGDTSDSTRIFKLIRTGEDVSGREKEVVLGEGFGGAGGKSAGSGVAAMADDEIICGCNGVSKGAIVKAINEQGLTSVDAIKACTGASRSCGGCKPLVGEVLQCTLGADGVTAAKEGICGCTTLGRDEVVEAIRSMHLTTSKEVMNVLGWENTEGCSKCRPALNYYLGMVWPVEHEEERESRFVNERNHANIQKDGTYSVIPRIYGGVTSPQELKRIAEVAEKYEVPLVKFTGGQRLDLLGVKKEDLPKVWEDLDMPSGYGYGKALRTVKTCVGNTFCRFGTQDAMGMGIAIERRFERLNTPAKVKIAVSGCPRNCAEATIKDFGIVAIDGGWELHVGGNGGVKVRATDLLCKVKTEEEVMEYAAAYLQFYRETGKWNERTSEWLPRVGLETVRAALDTPEKRQALVARIDEALQVMTDPWKEIIETPSLRATFEELPGSLAVDASAAAEAAAGLESEAAAAVERP</sequence>
<keyword evidence="5 16" id="KW-0349">Heme</keyword>
<dbReference type="Pfam" id="PF03460">
    <property type="entry name" value="NIR_SIR_ferr"/>
    <property type="match status" value="1"/>
</dbReference>
<evidence type="ECO:0000313" key="23">
    <source>
        <dbReference type="Proteomes" id="UP000007523"/>
    </source>
</evidence>
<comment type="cofactor">
    <cofactor evidence="14">
        <name>[2Fe-2S] cluster</name>
        <dbReference type="ChEBI" id="CHEBI:190135"/>
    </cofactor>
</comment>
<gene>
    <name evidence="22" type="ORF">PM3016_577</name>
</gene>
<dbReference type="InterPro" id="IPR045854">
    <property type="entry name" value="NO2/SO3_Rdtase_4Fe4S_sf"/>
</dbReference>
<keyword evidence="8 16" id="KW-0479">Metal-binding</keyword>
<dbReference type="NCBIfam" id="TIGR02374">
    <property type="entry name" value="nitri_red_nirB"/>
    <property type="match status" value="1"/>
</dbReference>
<keyword evidence="23" id="KW-1185">Reference proteome</keyword>
<dbReference type="EMBL" id="CP003235">
    <property type="protein sequence ID" value="AFC27544.1"/>
    <property type="molecule type" value="Genomic_DNA"/>
</dbReference>
<comment type="similarity">
    <text evidence="3">Belongs to the nitrite and sulfite reductase 4Fe-4S domain family.</text>
</comment>
<feature type="domain" description="BFD-like [2Fe-2S]-binding" evidence="19">
    <location>
        <begin position="483"/>
        <end position="532"/>
    </location>
</feature>
<evidence type="ECO:0000256" key="6">
    <source>
        <dbReference type="ARBA" id="ARBA00022630"/>
    </source>
</evidence>
<evidence type="ECO:0000256" key="12">
    <source>
        <dbReference type="ARBA" id="ARBA00023014"/>
    </source>
</evidence>
<feature type="binding site" evidence="16">
    <location>
        <position position="677"/>
    </location>
    <ligand>
        <name>[4Fe-4S] cluster</name>
        <dbReference type="ChEBI" id="CHEBI:49883"/>
    </ligand>
</feature>
<evidence type="ECO:0000256" key="2">
    <source>
        <dbReference type="ARBA" id="ARBA00005096"/>
    </source>
</evidence>
<dbReference type="Proteomes" id="UP000007523">
    <property type="component" value="Chromosome"/>
</dbReference>
<feature type="domain" description="NADH-rubredoxin oxidoreductase C-terminal" evidence="21">
    <location>
        <begin position="316"/>
        <end position="383"/>
    </location>
</feature>
<dbReference type="InterPro" id="IPR007419">
    <property type="entry name" value="BFD-like_2Fe2S-bd_dom"/>
</dbReference>
<keyword evidence="12 16" id="KW-0411">Iron-sulfur</keyword>
<feature type="binding site" evidence="16">
    <location>
        <position position="681"/>
    </location>
    <ligand>
        <name>[4Fe-4S] cluster</name>
        <dbReference type="ChEBI" id="CHEBI:49883"/>
    </ligand>
</feature>
<comment type="cofactor">
    <cofactor evidence="16">
        <name>[4Fe-4S] cluster</name>
        <dbReference type="ChEBI" id="CHEBI:49883"/>
    </cofactor>
    <text evidence="16">Binds 1 [4Fe-4S] cluster per subunit.</text>
</comment>